<dbReference type="OrthoDB" id="3632610at2759"/>
<proteinExistence type="predicted"/>
<comment type="caution">
    <text evidence="2">The sequence shown here is derived from an EMBL/GenBank/DDBJ whole genome shotgun (WGS) entry which is preliminary data.</text>
</comment>
<organism evidence="2 3">
    <name type="scientific">Cercospora berteroae</name>
    <dbReference type="NCBI Taxonomy" id="357750"/>
    <lineage>
        <taxon>Eukaryota</taxon>
        <taxon>Fungi</taxon>
        <taxon>Dikarya</taxon>
        <taxon>Ascomycota</taxon>
        <taxon>Pezizomycotina</taxon>
        <taxon>Dothideomycetes</taxon>
        <taxon>Dothideomycetidae</taxon>
        <taxon>Mycosphaerellales</taxon>
        <taxon>Mycosphaerellaceae</taxon>
        <taxon>Cercospora</taxon>
    </lineage>
</organism>
<accession>A0A2S6BY51</accession>
<dbReference type="InterPro" id="IPR052895">
    <property type="entry name" value="HetReg/Transcr_Mod"/>
</dbReference>
<dbReference type="PANTHER" id="PTHR24148">
    <property type="entry name" value="ANKYRIN REPEAT DOMAIN-CONTAINING PROTEIN 39 HOMOLOG-RELATED"/>
    <property type="match status" value="1"/>
</dbReference>
<dbReference type="Pfam" id="PF26639">
    <property type="entry name" value="Het-6_barrel"/>
    <property type="match status" value="1"/>
</dbReference>
<keyword evidence="3" id="KW-1185">Reference proteome</keyword>
<gene>
    <name evidence="2" type="ORF">CBER1_10574</name>
</gene>
<evidence type="ECO:0000313" key="3">
    <source>
        <dbReference type="Proteomes" id="UP000237631"/>
    </source>
</evidence>
<evidence type="ECO:0000313" key="2">
    <source>
        <dbReference type="EMBL" id="PPJ52415.1"/>
    </source>
</evidence>
<evidence type="ECO:0000259" key="1">
    <source>
        <dbReference type="Pfam" id="PF06985"/>
    </source>
</evidence>
<reference evidence="3" key="1">
    <citation type="journal article" date="2017" name="bioRxiv">
        <title>Conservation of a gene cluster reveals novel cercosporin biosynthetic mechanisms and extends production to the genus Colletotrichum.</title>
        <authorList>
            <person name="de Jonge R."/>
            <person name="Ebert M.K."/>
            <person name="Huitt-Roehl C.R."/>
            <person name="Pal P."/>
            <person name="Suttle J.C."/>
            <person name="Spanner R.E."/>
            <person name="Neubauer J.D."/>
            <person name="Jurick W.M.II."/>
            <person name="Stott K.A."/>
            <person name="Secor G.A."/>
            <person name="Thomma B.P.H.J."/>
            <person name="Van de Peer Y."/>
            <person name="Townsend C.A."/>
            <person name="Bolton M.D."/>
        </authorList>
    </citation>
    <scope>NUCLEOTIDE SEQUENCE [LARGE SCALE GENOMIC DNA]</scope>
    <source>
        <strain evidence="3">CBS538.71</strain>
    </source>
</reference>
<dbReference type="AlphaFoldDB" id="A0A2S6BY51"/>
<name>A0A2S6BY51_9PEZI</name>
<sequence length="867" mass="98124">MEDRPPNIDFPYAPSYPGDHDCIRLLTILPKPKTDADNTSPIRCLLTNVHICKCYLARGTPEDALVSRVPSVNFHAQVKNRPTEIYRTPHAFGLIRDSKAGRVPNNTNRKPWLVKTRKSAAMTSLPPGEILADLAAHPEDDGGGMTIVYKRADDADDDDNRANSSRLNSKVRRGLKKMLRRCLTRKQKRPTPPPLRRQACGPKFCWGNYVALSYEWGDGPAEEISIEHRSAEGHRVGESPFVIRENLHAALRRLRVMPQFSQGCRLWADAICINQNDPEEKEAQMKIMSSIYQRAGNVLVWLGEGDTQLYRALDVLQECGRWYRTEYLEAYDDGDPNRAFLHREGAAVDMKIAMEKIKSLARSSCRDIILADEEAALLNVFFSLTYWRRLWMIQELVMGTADMALVLGERVTEWRYVRDAAFVLAAVKDMFTHVAVEDYRMDCSVRNTIVHVAKIAQLGIDTHRRHIQPTLDPNTVMPLVTHLRSGPTTGPQRGDVLWQVLKLIAYARCTFPEDRVFGILALPCLPDLAIEHDSEQPLEQIYREFAVACMNVGRDPLSFLCLVDGVTNELDENRRRHDEMEAIDHQRLLSWVPDLSSERETGIIEGTFRAGYPPDYEWNLLAEDGWEDVDARPQIKLGVDRTLYLSGFVIDAVDGLGGIAWSDVETDTDYGDPNFVYDLIQPRSSSPWRAELRSLRAAICACLTAGTDENGGRLRYGRENPDLLGSFVIDWTFADPAQYFVAANWNLKIGGVPIKHYLSNPDDTMVMDNMISQNTWALRQTVGIRTKRKRLMLTERGFLGVVPNSVAAGDVAIILKGHGRPVIATEVLEADGSKRYRMKGEAFVEGMMMGEMMELEYRKPWEELAFI</sequence>
<dbReference type="Proteomes" id="UP000237631">
    <property type="component" value="Unassembled WGS sequence"/>
</dbReference>
<dbReference type="Pfam" id="PF06985">
    <property type="entry name" value="HET"/>
    <property type="match status" value="1"/>
</dbReference>
<protein>
    <recommendedName>
        <fullName evidence="1">Heterokaryon incompatibility domain-containing protein</fullName>
    </recommendedName>
</protein>
<dbReference type="InterPro" id="IPR010730">
    <property type="entry name" value="HET"/>
</dbReference>
<feature type="domain" description="Heterokaryon incompatibility" evidence="1">
    <location>
        <begin position="209"/>
        <end position="395"/>
    </location>
</feature>
<dbReference type="PANTHER" id="PTHR24148:SF64">
    <property type="entry name" value="HETEROKARYON INCOMPATIBILITY DOMAIN-CONTAINING PROTEIN"/>
    <property type="match status" value="1"/>
</dbReference>
<dbReference type="EMBL" id="PNEN01001698">
    <property type="protein sequence ID" value="PPJ52415.1"/>
    <property type="molecule type" value="Genomic_DNA"/>
</dbReference>